<comment type="caution">
    <text evidence="1">The sequence shown here is derived from an EMBL/GenBank/DDBJ whole genome shotgun (WGS) entry which is preliminary data.</text>
</comment>
<dbReference type="AlphaFoldDB" id="A0A1C3EU42"/>
<accession>A0A1C3EU42</accession>
<reference evidence="1 2" key="1">
    <citation type="submission" date="2016-05" db="EMBL/GenBank/DDBJ databases">
        <title>Genomic and physiological characterization of Planctopirus sp. isolated from fresh water lake.</title>
        <authorList>
            <person name="Subhash Y."/>
            <person name="Ramana C."/>
        </authorList>
    </citation>
    <scope>NUCLEOTIDE SEQUENCE [LARGE SCALE GENOMIC DNA]</scope>
    <source>
        <strain evidence="1 2">JC280</strain>
    </source>
</reference>
<proteinExistence type="predicted"/>
<dbReference type="EMBL" id="LYDR01000004">
    <property type="protein sequence ID" value="ODA36715.1"/>
    <property type="molecule type" value="Genomic_DNA"/>
</dbReference>
<keyword evidence="2" id="KW-1185">Reference proteome</keyword>
<evidence type="ECO:0000313" key="2">
    <source>
        <dbReference type="Proteomes" id="UP000094828"/>
    </source>
</evidence>
<protein>
    <submittedName>
        <fullName evidence="1">Uncharacterized protein</fullName>
    </submittedName>
</protein>
<sequence>MTFMPSKANEPVTAQDYKRRLDDIDWAHFQTAYGRADDVPAELLRLASSDHCTAMEATHKLWCGLCHQHAYVSSAALPALPFILEVLDSANDELTVEILDILTGFAICSTLGPKGASPNEWERNLRDKLRNELPRFTVLTSHGNEEIAGFAERIVENLNTYVA</sequence>
<evidence type="ECO:0000313" key="1">
    <source>
        <dbReference type="EMBL" id="ODA36715.1"/>
    </source>
</evidence>
<dbReference type="Proteomes" id="UP000094828">
    <property type="component" value="Unassembled WGS sequence"/>
</dbReference>
<gene>
    <name evidence="1" type="ORF">A6X21_15330</name>
</gene>
<name>A0A1C3EU42_9PLAN</name>
<organism evidence="1 2">
    <name type="scientific">Planctopirus hydrillae</name>
    <dbReference type="NCBI Taxonomy" id="1841610"/>
    <lineage>
        <taxon>Bacteria</taxon>
        <taxon>Pseudomonadati</taxon>
        <taxon>Planctomycetota</taxon>
        <taxon>Planctomycetia</taxon>
        <taxon>Planctomycetales</taxon>
        <taxon>Planctomycetaceae</taxon>
        <taxon>Planctopirus</taxon>
    </lineage>
</organism>
<dbReference type="STRING" id="1841610.A6X21_15330"/>